<evidence type="ECO:0000313" key="3">
    <source>
        <dbReference type="Proteomes" id="UP000596742"/>
    </source>
</evidence>
<evidence type="ECO:0000256" key="1">
    <source>
        <dbReference type="SAM" id="SignalP"/>
    </source>
</evidence>
<keyword evidence="1" id="KW-0732">Signal</keyword>
<organism evidence="2 3">
    <name type="scientific">Mytilus galloprovincialis</name>
    <name type="common">Mediterranean mussel</name>
    <dbReference type="NCBI Taxonomy" id="29158"/>
    <lineage>
        <taxon>Eukaryota</taxon>
        <taxon>Metazoa</taxon>
        <taxon>Spiralia</taxon>
        <taxon>Lophotrochozoa</taxon>
        <taxon>Mollusca</taxon>
        <taxon>Bivalvia</taxon>
        <taxon>Autobranchia</taxon>
        <taxon>Pteriomorphia</taxon>
        <taxon>Mytilida</taxon>
        <taxon>Mytiloidea</taxon>
        <taxon>Mytilidae</taxon>
        <taxon>Mytilinae</taxon>
        <taxon>Mytilus</taxon>
    </lineage>
</organism>
<dbReference type="AlphaFoldDB" id="A0A8B6GUE7"/>
<dbReference type="EMBL" id="UYJE01009010">
    <property type="protein sequence ID" value="VDI69206.1"/>
    <property type="molecule type" value="Genomic_DNA"/>
</dbReference>
<proteinExistence type="predicted"/>
<feature type="chain" id="PRO_5032863913" evidence="1">
    <location>
        <begin position="24"/>
        <end position="146"/>
    </location>
</feature>
<dbReference type="OrthoDB" id="6187957at2759"/>
<accession>A0A8B6GUE7</accession>
<reference evidence="2" key="1">
    <citation type="submission" date="2018-11" db="EMBL/GenBank/DDBJ databases">
        <authorList>
            <person name="Alioto T."/>
            <person name="Alioto T."/>
        </authorList>
    </citation>
    <scope>NUCLEOTIDE SEQUENCE</scope>
</reference>
<evidence type="ECO:0000313" key="2">
    <source>
        <dbReference type="EMBL" id="VDI69206.1"/>
    </source>
</evidence>
<keyword evidence="3" id="KW-1185">Reference proteome</keyword>
<dbReference type="Proteomes" id="UP000596742">
    <property type="component" value="Unassembled WGS sequence"/>
</dbReference>
<protein>
    <submittedName>
        <fullName evidence="2">Uncharacterized protein</fullName>
    </submittedName>
</protein>
<feature type="signal peptide" evidence="1">
    <location>
        <begin position="1"/>
        <end position="23"/>
    </location>
</feature>
<name>A0A8B6GUE7_MYTGA</name>
<sequence>MDRNVLNFCRLSVIILLASQCLCYHNFQKPEYAFDLDNAGNAIKGFVDSGVKEGSKVHVNPVQGYQFLEDGEVVKYLQVKVRSGNVTGDEEYVVENTNAFRVNEKGYIIVNNTETFNHFKVFEFYVLMFRLADVVSDPVPFIVEVI</sequence>
<gene>
    <name evidence="2" type="ORF">MGAL_10B067607</name>
</gene>
<comment type="caution">
    <text evidence="2">The sequence shown here is derived from an EMBL/GenBank/DDBJ whole genome shotgun (WGS) entry which is preliminary data.</text>
</comment>